<name>A0A8S1QLH8_PARPR</name>
<gene>
    <name evidence="1" type="ORF">PPRIM_AZ9-3.1.T1640007</name>
</gene>
<reference evidence="1" key="1">
    <citation type="submission" date="2021-01" db="EMBL/GenBank/DDBJ databases">
        <authorList>
            <consortium name="Genoscope - CEA"/>
            <person name="William W."/>
        </authorList>
    </citation>
    <scope>NUCLEOTIDE SEQUENCE</scope>
</reference>
<proteinExistence type="predicted"/>
<comment type="caution">
    <text evidence="1">The sequence shown here is derived from an EMBL/GenBank/DDBJ whole genome shotgun (WGS) entry which is preliminary data.</text>
</comment>
<accession>A0A8S1QLH8</accession>
<dbReference type="Proteomes" id="UP000688137">
    <property type="component" value="Unassembled WGS sequence"/>
</dbReference>
<keyword evidence="2" id="KW-1185">Reference proteome</keyword>
<organism evidence="1 2">
    <name type="scientific">Paramecium primaurelia</name>
    <dbReference type="NCBI Taxonomy" id="5886"/>
    <lineage>
        <taxon>Eukaryota</taxon>
        <taxon>Sar</taxon>
        <taxon>Alveolata</taxon>
        <taxon>Ciliophora</taxon>
        <taxon>Intramacronucleata</taxon>
        <taxon>Oligohymenophorea</taxon>
        <taxon>Peniculida</taxon>
        <taxon>Parameciidae</taxon>
        <taxon>Paramecium</taxon>
    </lineage>
</organism>
<evidence type="ECO:0000313" key="2">
    <source>
        <dbReference type="Proteomes" id="UP000688137"/>
    </source>
</evidence>
<dbReference type="AlphaFoldDB" id="A0A8S1QLH8"/>
<sequence length="102" mass="11861">MSLDEECDDSNVLNGNDRTCRLEQQFICKDSVCIKPELLIQILIQAGDQSIQYNILLQFNNDIDFNKDVEVFILNGQEEINIKQQCDITFNMNNQFIQTQIN</sequence>
<dbReference type="EMBL" id="CAJJDM010000171">
    <property type="protein sequence ID" value="CAD8115355.1"/>
    <property type="molecule type" value="Genomic_DNA"/>
</dbReference>
<evidence type="ECO:0000313" key="1">
    <source>
        <dbReference type="EMBL" id="CAD8115355.1"/>
    </source>
</evidence>
<protein>
    <submittedName>
        <fullName evidence="1">Uncharacterized protein</fullName>
    </submittedName>
</protein>